<reference evidence="3" key="1">
    <citation type="submission" date="2017-09" db="EMBL/GenBank/DDBJ databases">
        <title>Depth-based differentiation of microbial function through sediment-hosted aquifers and enrichment of novel symbionts in the deep terrestrial subsurface.</title>
        <authorList>
            <person name="Probst A.J."/>
            <person name="Ladd B."/>
            <person name="Jarett J.K."/>
            <person name="Geller-Mcgrath D.E."/>
            <person name="Sieber C.M.K."/>
            <person name="Emerson J.B."/>
            <person name="Anantharaman K."/>
            <person name="Thomas B.C."/>
            <person name="Malmstrom R."/>
            <person name="Stieglmeier M."/>
            <person name="Klingl A."/>
            <person name="Woyke T."/>
            <person name="Ryan C.M."/>
            <person name="Banfield J.F."/>
        </authorList>
    </citation>
    <scope>NUCLEOTIDE SEQUENCE [LARGE SCALE GENOMIC DNA]</scope>
</reference>
<dbReference type="AlphaFoldDB" id="A0A2M6YEN8"/>
<comment type="caution">
    <text evidence="2">The sequence shown here is derived from an EMBL/GenBank/DDBJ whole genome shotgun (WGS) entry which is preliminary data.</text>
</comment>
<keyword evidence="1" id="KW-1133">Transmembrane helix</keyword>
<dbReference type="Proteomes" id="UP000231669">
    <property type="component" value="Unassembled WGS sequence"/>
</dbReference>
<proteinExistence type="predicted"/>
<accession>A0A2M6YEN8</accession>
<keyword evidence="1" id="KW-0812">Transmembrane</keyword>
<evidence type="ECO:0000313" key="2">
    <source>
        <dbReference type="EMBL" id="PIU28638.1"/>
    </source>
</evidence>
<feature type="transmembrane region" description="Helical" evidence="1">
    <location>
        <begin position="14"/>
        <end position="32"/>
    </location>
</feature>
<protein>
    <submittedName>
        <fullName evidence="2">Uncharacterized protein</fullName>
    </submittedName>
</protein>
<dbReference type="EMBL" id="PEXE01000020">
    <property type="protein sequence ID" value="PIU28638.1"/>
    <property type="molecule type" value="Genomic_DNA"/>
</dbReference>
<organism evidence="2 3">
    <name type="scientific">Candidatus Woesebacteria bacterium CG07_land_8_20_14_0_80_44_9</name>
    <dbReference type="NCBI Taxonomy" id="1975058"/>
    <lineage>
        <taxon>Bacteria</taxon>
        <taxon>Candidatus Woeseibacteriota</taxon>
    </lineage>
</organism>
<gene>
    <name evidence="2" type="ORF">COT08_00815</name>
</gene>
<evidence type="ECO:0000256" key="1">
    <source>
        <dbReference type="SAM" id="Phobius"/>
    </source>
</evidence>
<keyword evidence="1" id="KW-0472">Membrane</keyword>
<name>A0A2M6YEN8_9BACT</name>
<evidence type="ECO:0000313" key="3">
    <source>
        <dbReference type="Proteomes" id="UP000231669"/>
    </source>
</evidence>
<sequence length="351" mass="38782">MTSLTQVAITARKIIRYGIFFIIFLLVGRILLSAGISIYRKIFPAPPPKPTLAFGKLPAISFPAPINSTNFTFTLETVEGDYPKLASQAKVFFMLKPSSNLLSLETAKARAEALGFDPNAQQVSQTVYRFPNQKAPSNLEVNIVTGAFSISYDLKADPSPINQKPPFPEIAASNARSFLSSANLLPIDLTGTVTHEFLKAENTKFVTALSQSEAKLVKINLFRKSYDNLPCLTQNARNANVWFMISGLSDKSRQIVAAEYHYFPVDETQFATYPIKTGGAAWSEFTAGKGHIAKTGNHQEGDSIKIRKIYLAYYDPGEVFDFLEPVIVFDEGTEDGFIAYIPAVTPDYYSQ</sequence>